<name>A0A0A9C5I2_ARUDO</name>
<accession>A0A0A9C5I2</accession>
<evidence type="ECO:0000313" key="1">
    <source>
        <dbReference type="EMBL" id="JAD71549.1"/>
    </source>
</evidence>
<reference evidence="1" key="2">
    <citation type="journal article" date="2015" name="Data Brief">
        <title>Shoot transcriptome of the giant reed, Arundo donax.</title>
        <authorList>
            <person name="Barrero R.A."/>
            <person name="Guerrero F.D."/>
            <person name="Moolhuijzen P."/>
            <person name="Goolsby J.A."/>
            <person name="Tidwell J."/>
            <person name="Bellgard S.E."/>
            <person name="Bellgard M.I."/>
        </authorList>
    </citation>
    <scope>NUCLEOTIDE SEQUENCE</scope>
    <source>
        <tissue evidence="1">Shoot tissue taken approximately 20 cm above the soil surface</tissue>
    </source>
</reference>
<sequence>MKFCNFLWVWEPHQKFTNIMFYCYPFPVPVKHQVKVFFQRSSCNITFQYLYQS</sequence>
<dbReference type="EMBL" id="GBRH01226346">
    <property type="protein sequence ID" value="JAD71549.1"/>
    <property type="molecule type" value="Transcribed_RNA"/>
</dbReference>
<proteinExistence type="predicted"/>
<reference evidence="1" key="1">
    <citation type="submission" date="2014-09" db="EMBL/GenBank/DDBJ databases">
        <authorList>
            <person name="Magalhaes I.L.F."/>
            <person name="Oliveira U."/>
            <person name="Santos F.R."/>
            <person name="Vidigal T.H.D.A."/>
            <person name="Brescovit A.D."/>
            <person name="Santos A.J."/>
        </authorList>
    </citation>
    <scope>NUCLEOTIDE SEQUENCE</scope>
    <source>
        <tissue evidence="1">Shoot tissue taken approximately 20 cm above the soil surface</tissue>
    </source>
</reference>
<organism evidence="1">
    <name type="scientific">Arundo donax</name>
    <name type="common">Giant reed</name>
    <name type="synonym">Donax arundinaceus</name>
    <dbReference type="NCBI Taxonomy" id="35708"/>
    <lineage>
        <taxon>Eukaryota</taxon>
        <taxon>Viridiplantae</taxon>
        <taxon>Streptophyta</taxon>
        <taxon>Embryophyta</taxon>
        <taxon>Tracheophyta</taxon>
        <taxon>Spermatophyta</taxon>
        <taxon>Magnoliopsida</taxon>
        <taxon>Liliopsida</taxon>
        <taxon>Poales</taxon>
        <taxon>Poaceae</taxon>
        <taxon>PACMAD clade</taxon>
        <taxon>Arundinoideae</taxon>
        <taxon>Arundineae</taxon>
        <taxon>Arundo</taxon>
    </lineage>
</organism>
<protein>
    <submittedName>
        <fullName evidence="1">Uncharacterized protein</fullName>
    </submittedName>
</protein>
<dbReference type="AlphaFoldDB" id="A0A0A9C5I2"/>